<dbReference type="EMBL" id="JAENHL010000007">
    <property type="protein sequence ID" value="MBK1867482.1"/>
    <property type="molecule type" value="Genomic_DNA"/>
</dbReference>
<reference evidence="1" key="1">
    <citation type="submission" date="2021-01" db="EMBL/GenBank/DDBJ databases">
        <authorList>
            <person name="Sun Q."/>
        </authorList>
    </citation>
    <scope>NUCLEOTIDE SEQUENCE</scope>
    <source>
        <strain evidence="1">YIM B02566</strain>
    </source>
</reference>
<protein>
    <submittedName>
        <fullName evidence="1">SRPBCC domain-containing protein</fullName>
    </submittedName>
</protein>
<keyword evidence="2" id="KW-1185">Reference proteome</keyword>
<organism evidence="1 2">
    <name type="scientific">Taklimakanibacter albus</name>
    <dbReference type="NCBI Taxonomy" id="2800327"/>
    <lineage>
        <taxon>Bacteria</taxon>
        <taxon>Pseudomonadati</taxon>
        <taxon>Pseudomonadota</taxon>
        <taxon>Alphaproteobacteria</taxon>
        <taxon>Hyphomicrobiales</taxon>
        <taxon>Aestuariivirgaceae</taxon>
        <taxon>Taklimakanibacter</taxon>
    </lineage>
</organism>
<sequence>MTSQTKSDDVIVSEYDLEERPQKVWRALTEPDLVAQWLVPDDVDCRVLEAEPERFLRCSWRSRDDERDGFGQGLDTVVTFELSPTDAGGTHLRIVHAGFATVALQAANDNGAMLMMRAA</sequence>
<name>A0ACC5R4H7_9HYPH</name>
<gene>
    <name evidence="1" type="ORF">JHL16_14085</name>
</gene>
<evidence type="ECO:0000313" key="2">
    <source>
        <dbReference type="Proteomes" id="UP000616151"/>
    </source>
</evidence>
<comment type="caution">
    <text evidence="1">The sequence shown here is derived from an EMBL/GenBank/DDBJ whole genome shotgun (WGS) entry which is preliminary data.</text>
</comment>
<dbReference type="Proteomes" id="UP000616151">
    <property type="component" value="Unassembled WGS sequence"/>
</dbReference>
<proteinExistence type="predicted"/>
<accession>A0ACC5R4H7</accession>
<evidence type="ECO:0000313" key="1">
    <source>
        <dbReference type="EMBL" id="MBK1867482.1"/>
    </source>
</evidence>